<proteinExistence type="predicted"/>
<feature type="domain" description="SGNH hydrolase-type esterase" evidence="2">
    <location>
        <begin position="63"/>
        <end position="256"/>
    </location>
</feature>
<evidence type="ECO:0000313" key="3">
    <source>
        <dbReference type="EMBL" id="MFD1179056.1"/>
    </source>
</evidence>
<dbReference type="InterPro" id="IPR036514">
    <property type="entry name" value="SGNH_hydro_sf"/>
</dbReference>
<keyword evidence="1" id="KW-1133">Transmembrane helix</keyword>
<comment type="caution">
    <text evidence="3">The sequence shown here is derived from an EMBL/GenBank/DDBJ whole genome shotgun (WGS) entry which is preliminary data.</text>
</comment>
<dbReference type="EMBL" id="JBHTLM010000024">
    <property type="protein sequence ID" value="MFD1179056.1"/>
    <property type="molecule type" value="Genomic_DNA"/>
</dbReference>
<evidence type="ECO:0000259" key="2">
    <source>
        <dbReference type="Pfam" id="PF13472"/>
    </source>
</evidence>
<dbReference type="Gene3D" id="3.40.50.1110">
    <property type="entry name" value="SGNH hydrolase"/>
    <property type="match status" value="1"/>
</dbReference>
<dbReference type="InterPro" id="IPR013830">
    <property type="entry name" value="SGNH_hydro"/>
</dbReference>
<dbReference type="Proteomes" id="UP001597262">
    <property type="component" value="Unassembled WGS sequence"/>
</dbReference>
<dbReference type="Pfam" id="PF13472">
    <property type="entry name" value="Lipase_GDSL_2"/>
    <property type="match status" value="1"/>
</dbReference>
<name>A0ABW3S3X1_9BACL</name>
<reference evidence="4" key="1">
    <citation type="journal article" date="2019" name="Int. J. Syst. Evol. Microbiol.">
        <title>The Global Catalogue of Microorganisms (GCM) 10K type strain sequencing project: providing services to taxonomists for standard genome sequencing and annotation.</title>
        <authorList>
            <consortium name="The Broad Institute Genomics Platform"/>
            <consortium name="The Broad Institute Genome Sequencing Center for Infectious Disease"/>
            <person name="Wu L."/>
            <person name="Ma J."/>
        </authorList>
    </citation>
    <scope>NUCLEOTIDE SEQUENCE [LARGE SCALE GENOMIC DNA]</scope>
    <source>
        <strain evidence="4">CCUG 59189</strain>
    </source>
</reference>
<dbReference type="PANTHER" id="PTHR30383:SF27">
    <property type="entry name" value="SPORE GERMINATION LIPASE LIPC"/>
    <property type="match status" value="1"/>
</dbReference>
<keyword evidence="1" id="KW-0472">Membrane</keyword>
<evidence type="ECO:0000256" key="1">
    <source>
        <dbReference type="SAM" id="Phobius"/>
    </source>
</evidence>
<feature type="transmembrane region" description="Helical" evidence="1">
    <location>
        <begin position="12"/>
        <end position="31"/>
    </location>
</feature>
<gene>
    <name evidence="3" type="ORF">ACFQ3W_22515</name>
</gene>
<organism evidence="3 4">
    <name type="scientific">Paenibacillus puldeungensis</name>
    <dbReference type="NCBI Taxonomy" id="696536"/>
    <lineage>
        <taxon>Bacteria</taxon>
        <taxon>Bacillati</taxon>
        <taxon>Bacillota</taxon>
        <taxon>Bacilli</taxon>
        <taxon>Bacillales</taxon>
        <taxon>Paenibacillaceae</taxon>
        <taxon>Paenibacillus</taxon>
    </lineage>
</organism>
<evidence type="ECO:0000313" key="4">
    <source>
        <dbReference type="Proteomes" id="UP001597262"/>
    </source>
</evidence>
<protein>
    <submittedName>
        <fullName evidence="3">GDSL-type esterase/lipase family protein</fullName>
    </submittedName>
</protein>
<dbReference type="RefSeq" id="WP_379321485.1">
    <property type="nucleotide sequence ID" value="NZ_JBHTLM010000024.1"/>
</dbReference>
<sequence>MKTASRTWRITGFISAISTLLLLLGFLYAVLDIGYPAYSAKNQSTTTRAAEEQTKVGIWDVTAIGDSLAKGTGDDTGAGFARRSVDLLNKQGISSKLVNNLGINGLTTKELLPMLKEQGVSYALKQAGIIVLSIGGNDLFNGTQHLQTGTKVPSEAEIQASITGASPNFEKIIAKIKEINPKAKLVYVSLYNPFSDLKDMRGIGDNAVARWNEMAQKTLNRYEETLVVPTYDLFTYNYARYLASDHFHPNGEGYQAIAERMVQSMAHK</sequence>
<accession>A0ABW3S3X1</accession>
<keyword evidence="4" id="KW-1185">Reference proteome</keyword>
<keyword evidence="1" id="KW-0812">Transmembrane</keyword>
<dbReference type="SUPFAM" id="SSF52266">
    <property type="entry name" value="SGNH hydrolase"/>
    <property type="match status" value="1"/>
</dbReference>
<dbReference type="PANTHER" id="PTHR30383">
    <property type="entry name" value="THIOESTERASE 1/PROTEASE 1/LYSOPHOSPHOLIPASE L1"/>
    <property type="match status" value="1"/>
</dbReference>
<dbReference type="InterPro" id="IPR051532">
    <property type="entry name" value="Ester_Hydrolysis_Enzymes"/>
</dbReference>